<dbReference type="EMBL" id="KT321314">
    <property type="protein sequence ID" value="ALA45085.1"/>
    <property type="molecule type" value="Genomic_DNA"/>
</dbReference>
<dbReference type="RefSeq" id="YP_009196364.1">
    <property type="nucleotide sequence ID" value="NC_028772.1"/>
</dbReference>
<proteinExistence type="predicted"/>
<dbReference type="OrthoDB" id="12683at10239"/>
<accession>A0A0K2FGB0</accession>
<organism evidence="1 2">
    <name type="scientific">Enterobacter phage phiEap-1</name>
    <dbReference type="NCBI Taxonomy" id="1587520"/>
    <lineage>
        <taxon>Viruses</taxon>
        <taxon>Duplodnaviria</taxon>
        <taxon>Heunggongvirae</taxon>
        <taxon>Uroviricota</taxon>
        <taxon>Caudoviricetes</taxon>
        <taxon>Autographivirales</taxon>
        <taxon>Autotranscriptaviridae</taxon>
        <taxon>Studiervirinae</taxon>
        <taxon>Eapunavirus</taxon>
        <taxon>Eapunavirus Eap1</taxon>
    </lineage>
</organism>
<dbReference type="Proteomes" id="UP000207643">
    <property type="component" value="Segment"/>
</dbReference>
<name>A0A0K2FGB0_9CAUD</name>
<evidence type="ECO:0000313" key="1">
    <source>
        <dbReference type="EMBL" id="ALA45085.1"/>
    </source>
</evidence>
<reference evidence="1 2" key="1">
    <citation type="submission" date="2015-07" db="EMBL/GenBank/DDBJ databases">
        <title>Enterobacter aerogenes phage phiEap-2.</title>
        <authorList>
            <person name="Zhao X."/>
        </authorList>
    </citation>
    <scope>NUCLEOTIDE SEQUENCE [LARGE SCALE GENOMIC DNA]</scope>
</reference>
<gene>
    <name evidence="1" type="ORF">RU59_00022</name>
</gene>
<keyword evidence="2" id="KW-1185">Reference proteome</keyword>
<dbReference type="KEGG" id="vg:26647488"/>
<dbReference type="GeneID" id="26647488"/>
<sequence length="127" mass="15062">MSKLSDNVKGYVKELGERETEHRKYSSFYLTISLKVTERDAEYEEELRPYVGKEIVATGMWDDTWGDEIYDWRVFSVETSEEDTEARSEFRELLSHLNAEDNSMALDFLEKHLKPKLVENRVEVHHE</sequence>
<protein>
    <submittedName>
        <fullName evidence="1">Uncharacterized protein</fullName>
    </submittedName>
</protein>
<evidence type="ECO:0000313" key="2">
    <source>
        <dbReference type="Proteomes" id="UP000207643"/>
    </source>
</evidence>